<feature type="compositionally biased region" description="Basic residues" evidence="1">
    <location>
        <begin position="1"/>
        <end position="10"/>
    </location>
</feature>
<dbReference type="Proteomes" id="UP001597040">
    <property type="component" value="Unassembled WGS sequence"/>
</dbReference>
<proteinExistence type="predicted"/>
<comment type="caution">
    <text evidence="2">The sequence shown here is derived from an EMBL/GenBank/DDBJ whole genome shotgun (WGS) entry which is preliminary data.</text>
</comment>
<sequence length="53" mass="6329">MMNNKTKNRLTRLESIKSAESRSAGLEIDQERRKSINRIRNRSREQIIDQQTK</sequence>
<accession>A0ABW3LQN4</accession>
<feature type="compositionally biased region" description="Basic and acidic residues" evidence="1">
    <location>
        <begin position="11"/>
        <end position="20"/>
    </location>
</feature>
<evidence type="ECO:0000313" key="2">
    <source>
        <dbReference type="EMBL" id="MFD1039967.1"/>
    </source>
</evidence>
<organism evidence="2 3">
    <name type="scientific">Virgibacillus byunsanensis</name>
    <dbReference type="NCBI Taxonomy" id="570945"/>
    <lineage>
        <taxon>Bacteria</taxon>
        <taxon>Bacillati</taxon>
        <taxon>Bacillota</taxon>
        <taxon>Bacilli</taxon>
        <taxon>Bacillales</taxon>
        <taxon>Bacillaceae</taxon>
        <taxon>Virgibacillus</taxon>
    </lineage>
</organism>
<feature type="region of interest" description="Disordered" evidence="1">
    <location>
        <begin position="1"/>
        <end position="33"/>
    </location>
</feature>
<name>A0ABW3LQN4_9BACI</name>
<dbReference type="EMBL" id="JBHTKJ010000053">
    <property type="protein sequence ID" value="MFD1039967.1"/>
    <property type="molecule type" value="Genomic_DNA"/>
</dbReference>
<keyword evidence="3" id="KW-1185">Reference proteome</keyword>
<evidence type="ECO:0000313" key="3">
    <source>
        <dbReference type="Proteomes" id="UP001597040"/>
    </source>
</evidence>
<evidence type="ECO:0000256" key="1">
    <source>
        <dbReference type="SAM" id="MobiDB-lite"/>
    </source>
</evidence>
<reference evidence="3" key="1">
    <citation type="journal article" date="2019" name="Int. J. Syst. Evol. Microbiol.">
        <title>The Global Catalogue of Microorganisms (GCM) 10K type strain sequencing project: providing services to taxonomists for standard genome sequencing and annotation.</title>
        <authorList>
            <consortium name="The Broad Institute Genomics Platform"/>
            <consortium name="The Broad Institute Genome Sequencing Center for Infectious Disease"/>
            <person name="Wu L."/>
            <person name="Ma J."/>
        </authorList>
    </citation>
    <scope>NUCLEOTIDE SEQUENCE [LARGE SCALE GENOMIC DNA]</scope>
    <source>
        <strain evidence="3">CCUG 56754</strain>
    </source>
</reference>
<gene>
    <name evidence="2" type="ORF">ACFQ3N_16465</name>
</gene>
<protein>
    <submittedName>
        <fullName evidence="2">Uncharacterized protein</fullName>
    </submittedName>
</protein>